<dbReference type="InParanoid" id="L2GSH7"/>
<dbReference type="InterPro" id="IPR035969">
    <property type="entry name" value="Rab-GAP_TBC_sf"/>
</dbReference>
<dbReference type="InterPro" id="IPR000195">
    <property type="entry name" value="Rab-GAP-TBC_dom"/>
</dbReference>
<protein>
    <recommendedName>
        <fullName evidence="1">Rab-GAP TBC domain-containing protein</fullName>
    </recommendedName>
</protein>
<dbReference type="Proteomes" id="UP000011081">
    <property type="component" value="Unassembled WGS sequence"/>
</dbReference>
<evidence type="ECO:0000313" key="2">
    <source>
        <dbReference type="EMBL" id="ELA46584.1"/>
    </source>
</evidence>
<dbReference type="Pfam" id="PF00566">
    <property type="entry name" value="RabGAP-TBC"/>
    <property type="match status" value="1"/>
</dbReference>
<dbReference type="PANTHER" id="PTHR22957:SF27">
    <property type="entry name" value="TBC1 DOMAIN FAMILY MEMBER 13"/>
    <property type="match status" value="1"/>
</dbReference>
<name>L2GSH7_VAVCU</name>
<dbReference type="Gene3D" id="1.10.8.270">
    <property type="entry name" value="putative rabgap domain of human tbc1 domain family member 14 like domains"/>
    <property type="match status" value="1"/>
</dbReference>
<dbReference type="GeneID" id="19879783"/>
<dbReference type="OrthoDB" id="27140at2759"/>
<accession>L2GSH7</accession>
<dbReference type="Gene3D" id="1.10.472.80">
    <property type="entry name" value="Ypt/Rab-GAP domain of gyp1p, domain 3"/>
    <property type="match status" value="1"/>
</dbReference>
<sequence length="344" mass="40952">MKDKMMDVEHECNKYIEERTEYKIYKHISEQLDLTNFVPRNYYELRNYCYYGYSNSLLRPKFWKLFLGYLPKNKFKTEFHLRERRKLYHFYHEKAHTVLMDNPGIDDAINKDVDRVCILPVTVGIEDSNIQQKCTFLDSSSDKLHRNALKRILLTFKVTNSSVGYTQGMHMVLIPIYYVFSTSSDIDDVKYAEEDAFFCFFNLMSEVGEHFVKEYDYDCTLGIRKKMNSVLELVKKYDIELYNAMERKKISETMFHLRWVSLLLCSEFDINQVLVLWDKLFSDSYRFEMVIYCCAAIIILMKKAIMESEFDECMSVLQATKKDDVLTVFALADKMRREHFSSGE</sequence>
<dbReference type="SMART" id="SM00164">
    <property type="entry name" value="TBC"/>
    <property type="match status" value="1"/>
</dbReference>
<reference evidence="3" key="1">
    <citation type="submission" date="2011-03" db="EMBL/GenBank/DDBJ databases">
        <title>The genome sequence of Vavraia culicis strain floridensis.</title>
        <authorList>
            <consortium name="The Broad Institute Genome Sequencing Platform"/>
            <person name="Cuomo C."/>
            <person name="Becnel J."/>
            <person name="Sanscrainte N."/>
            <person name="Young S.K."/>
            <person name="Zeng Q."/>
            <person name="Gargeya S."/>
            <person name="Fitzgerald M."/>
            <person name="Haas B."/>
            <person name="Abouelleil A."/>
            <person name="Alvarado L."/>
            <person name="Arachchi H.M."/>
            <person name="Berlin A."/>
            <person name="Chapman S.B."/>
            <person name="Gearin G."/>
            <person name="Goldberg J."/>
            <person name="Griggs A."/>
            <person name="Gujja S."/>
            <person name="Hansen M."/>
            <person name="Heiman D."/>
            <person name="Howarth C."/>
            <person name="Larimer J."/>
            <person name="Lui A."/>
            <person name="MacDonald P.J.P."/>
            <person name="McCowen C."/>
            <person name="Montmayeur A."/>
            <person name="Murphy C."/>
            <person name="Neiman D."/>
            <person name="Pearson M."/>
            <person name="Priest M."/>
            <person name="Roberts A."/>
            <person name="Saif S."/>
            <person name="Shea T."/>
            <person name="Sisk P."/>
            <person name="Stolte C."/>
            <person name="Sykes S."/>
            <person name="Wortman J."/>
            <person name="Nusbaum C."/>
            <person name="Birren B."/>
        </authorList>
    </citation>
    <scope>NUCLEOTIDE SEQUENCE [LARGE SCALE GENOMIC DNA]</scope>
    <source>
        <strain evidence="3">floridensis</strain>
    </source>
</reference>
<feature type="domain" description="Rab-GAP TBC" evidence="1">
    <location>
        <begin position="53"/>
        <end position="284"/>
    </location>
</feature>
<dbReference type="VEuPathDB" id="MicrosporidiaDB:VCUG_01914"/>
<dbReference type="PROSITE" id="PS50086">
    <property type="entry name" value="TBC_RABGAP"/>
    <property type="match status" value="1"/>
</dbReference>
<gene>
    <name evidence="2" type="ORF">VCUG_01914</name>
</gene>
<keyword evidence="3" id="KW-1185">Reference proteome</keyword>
<dbReference type="EMBL" id="GL877439">
    <property type="protein sequence ID" value="ELA46584.1"/>
    <property type="molecule type" value="Genomic_DNA"/>
</dbReference>
<proteinExistence type="predicted"/>
<dbReference type="RefSeq" id="XP_008074930.1">
    <property type="nucleotide sequence ID" value="XM_008076739.1"/>
</dbReference>
<evidence type="ECO:0000313" key="3">
    <source>
        <dbReference type="Proteomes" id="UP000011081"/>
    </source>
</evidence>
<dbReference type="GO" id="GO:0006886">
    <property type="term" value="P:intracellular protein transport"/>
    <property type="evidence" value="ECO:0007669"/>
    <property type="project" value="TreeGrafter"/>
</dbReference>
<dbReference type="SUPFAM" id="SSF47923">
    <property type="entry name" value="Ypt/Rab-GAP domain of gyp1p"/>
    <property type="match status" value="2"/>
</dbReference>
<organism evidence="2 3">
    <name type="scientific">Vavraia culicis (isolate floridensis)</name>
    <name type="common">Microsporidian parasite</name>
    <dbReference type="NCBI Taxonomy" id="948595"/>
    <lineage>
        <taxon>Eukaryota</taxon>
        <taxon>Fungi</taxon>
        <taxon>Fungi incertae sedis</taxon>
        <taxon>Microsporidia</taxon>
        <taxon>Pleistophoridae</taxon>
        <taxon>Vavraia</taxon>
    </lineage>
</organism>
<dbReference type="AlphaFoldDB" id="L2GSH7"/>
<dbReference type="PANTHER" id="PTHR22957">
    <property type="entry name" value="TBC1 DOMAIN FAMILY MEMBER GTPASE-ACTIVATING PROTEIN"/>
    <property type="match status" value="1"/>
</dbReference>
<dbReference type="HOGENOM" id="CLU_018687_0_1_1"/>
<dbReference type="GO" id="GO:0005096">
    <property type="term" value="F:GTPase activator activity"/>
    <property type="evidence" value="ECO:0007669"/>
    <property type="project" value="TreeGrafter"/>
</dbReference>
<dbReference type="OMA" id="WLNSPMW"/>
<evidence type="ECO:0000259" key="1">
    <source>
        <dbReference type="PROSITE" id="PS50086"/>
    </source>
</evidence>